<protein>
    <submittedName>
        <fullName evidence="1">38764_t:CDS:1</fullName>
    </submittedName>
</protein>
<feature type="non-terminal residue" evidence="1">
    <location>
        <position position="1"/>
    </location>
</feature>
<keyword evidence="2" id="KW-1185">Reference proteome</keyword>
<sequence length="132" mass="15157">KKHQLLNLLKCLANKNPLAREARAKCAANETTKEAEQHQSAQRQAYTQFCAKETNKEAEQHLSIQRQAYAQHHKNKNFEEVEHCHNETNKQTALHKKRNEVNKHTSNLACIDNYDTTVVIPHSIGCMNVECP</sequence>
<evidence type="ECO:0000313" key="2">
    <source>
        <dbReference type="Proteomes" id="UP000789901"/>
    </source>
</evidence>
<dbReference type="Proteomes" id="UP000789901">
    <property type="component" value="Unassembled WGS sequence"/>
</dbReference>
<name>A0ABN7VFB9_GIGMA</name>
<evidence type="ECO:0000313" key="1">
    <source>
        <dbReference type="EMBL" id="CAG8765483.1"/>
    </source>
</evidence>
<reference evidence="1 2" key="1">
    <citation type="submission" date="2021-06" db="EMBL/GenBank/DDBJ databases">
        <authorList>
            <person name="Kallberg Y."/>
            <person name="Tangrot J."/>
            <person name="Rosling A."/>
        </authorList>
    </citation>
    <scope>NUCLEOTIDE SEQUENCE [LARGE SCALE GENOMIC DNA]</scope>
    <source>
        <strain evidence="1 2">120-4 pot B 10/14</strain>
    </source>
</reference>
<proteinExistence type="predicted"/>
<accession>A0ABN7VFB9</accession>
<organism evidence="1 2">
    <name type="scientific">Gigaspora margarita</name>
    <dbReference type="NCBI Taxonomy" id="4874"/>
    <lineage>
        <taxon>Eukaryota</taxon>
        <taxon>Fungi</taxon>
        <taxon>Fungi incertae sedis</taxon>
        <taxon>Mucoromycota</taxon>
        <taxon>Glomeromycotina</taxon>
        <taxon>Glomeromycetes</taxon>
        <taxon>Diversisporales</taxon>
        <taxon>Gigasporaceae</taxon>
        <taxon>Gigaspora</taxon>
    </lineage>
</organism>
<gene>
    <name evidence="1" type="ORF">GMARGA_LOCUS17970</name>
</gene>
<comment type="caution">
    <text evidence="1">The sequence shown here is derived from an EMBL/GenBank/DDBJ whole genome shotgun (WGS) entry which is preliminary data.</text>
</comment>
<dbReference type="EMBL" id="CAJVQB010013939">
    <property type="protein sequence ID" value="CAG8765483.1"/>
    <property type="molecule type" value="Genomic_DNA"/>
</dbReference>